<evidence type="ECO:0000313" key="4">
    <source>
        <dbReference type="Proteomes" id="UP000076623"/>
    </source>
</evidence>
<feature type="transmembrane region" description="Helical" evidence="1">
    <location>
        <begin position="85"/>
        <end position="106"/>
    </location>
</feature>
<dbReference type="EMBL" id="CP015378">
    <property type="protein sequence ID" value="ANC77325.1"/>
    <property type="molecule type" value="Genomic_DNA"/>
</dbReference>
<name>A0A161IP11_9BACL</name>
<dbReference type="STRING" id="1221500.ABE65_011130"/>
<dbReference type="PANTHER" id="PTHR37810:SF5">
    <property type="entry name" value="IMMUNITY PROTEIN SDPI"/>
    <property type="match status" value="1"/>
</dbReference>
<feature type="transmembrane region" description="Helical" evidence="1">
    <location>
        <begin position="45"/>
        <end position="65"/>
    </location>
</feature>
<feature type="domain" description="DUF1648" evidence="2">
    <location>
        <begin position="9"/>
        <end position="57"/>
    </location>
</feature>
<sequence length="215" mass="24615">MKKYGWSYLLIALSVLIGAIAYPYLPDQMPMHWNIHGKVDGYWDKQYAAFFPPVLMIVLMALFIFMPRIDPKKENYKKFSGSYTIFITIMNVFFLLLQSMTISYGLGVNIDISLVVNLGIGLLFIVLGNYLPRIKHNYFIGVRTPWTLANEKTWRKTHQLSGKLFVMAGILLVAISFLPGIYKFTGMLVVVLSTVLIATIASYVFFNRYKNVDNN</sequence>
<accession>A0A161IP11</accession>
<feature type="transmembrane region" description="Helical" evidence="1">
    <location>
        <begin position="7"/>
        <end position="25"/>
    </location>
</feature>
<keyword evidence="1" id="KW-0812">Transmembrane</keyword>
<protein>
    <recommendedName>
        <fullName evidence="2">DUF1648 domain-containing protein</fullName>
    </recommendedName>
</protein>
<dbReference type="Pfam" id="PF07853">
    <property type="entry name" value="DUF1648"/>
    <property type="match status" value="1"/>
</dbReference>
<evidence type="ECO:0000259" key="2">
    <source>
        <dbReference type="Pfam" id="PF07853"/>
    </source>
</evidence>
<keyword evidence="1" id="KW-1133">Transmembrane helix</keyword>
<dbReference type="AlphaFoldDB" id="A0A161IP11"/>
<dbReference type="GO" id="GO:0009636">
    <property type="term" value="P:response to toxic substance"/>
    <property type="evidence" value="ECO:0007669"/>
    <property type="project" value="TreeGrafter"/>
</dbReference>
<keyword evidence="4" id="KW-1185">Reference proteome</keyword>
<evidence type="ECO:0000256" key="1">
    <source>
        <dbReference type="SAM" id="Phobius"/>
    </source>
</evidence>
<dbReference type="InterPro" id="IPR026272">
    <property type="entry name" value="SdpI"/>
</dbReference>
<proteinExistence type="predicted"/>
<evidence type="ECO:0000313" key="3">
    <source>
        <dbReference type="EMBL" id="ANC77325.1"/>
    </source>
</evidence>
<feature type="transmembrane region" description="Helical" evidence="1">
    <location>
        <begin position="188"/>
        <end position="206"/>
    </location>
</feature>
<dbReference type="InterPro" id="IPR012867">
    <property type="entry name" value="DUF1648"/>
</dbReference>
<feature type="transmembrane region" description="Helical" evidence="1">
    <location>
        <begin position="164"/>
        <end position="182"/>
    </location>
</feature>
<organism evidence="3 4">
    <name type="scientific">Fictibacillus phosphorivorans</name>
    <dbReference type="NCBI Taxonomy" id="1221500"/>
    <lineage>
        <taxon>Bacteria</taxon>
        <taxon>Bacillati</taxon>
        <taxon>Bacillota</taxon>
        <taxon>Bacilli</taxon>
        <taxon>Bacillales</taxon>
        <taxon>Fictibacillaceae</taxon>
        <taxon>Fictibacillus</taxon>
    </lineage>
</organism>
<dbReference type="Pfam" id="PF13630">
    <property type="entry name" value="SdpI"/>
    <property type="match status" value="1"/>
</dbReference>
<keyword evidence="1" id="KW-0472">Membrane</keyword>
<dbReference type="Proteomes" id="UP000076623">
    <property type="component" value="Chromosome"/>
</dbReference>
<gene>
    <name evidence="3" type="ORF">ABE65_011130</name>
</gene>
<dbReference type="PIRSF" id="PIRSF038959">
    <property type="entry name" value="SdpI"/>
    <property type="match status" value="1"/>
</dbReference>
<dbReference type="InterPro" id="IPR025962">
    <property type="entry name" value="SdpI/YhfL"/>
</dbReference>
<reference evidence="3 4" key="1">
    <citation type="submission" date="2016-04" db="EMBL/GenBank/DDBJ databases">
        <title>Complete genome sequence of Fictibacillus phosphorivorans G25-29, a strain toxic to nematodes.</title>
        <authorList>
            <person name="Zheng Z."/>
        </authorList>
    </citation>
    <scope>NUCLEOTIDE SEQUENCE [LARGE SCALE GENOMIC DNA]</scope>
    <source>
        <strain evidence="3 4">G25-29</strain>
    </source>
</reference>
<dbReference type="KEGG" id="fpn:ABE65_011130"/>
<feature type="transmembrane region" description="Helical" evidence="1">
    <location>
        <begin position="112"/>
        <end position="131"/>
    </location>
</feature>
<dbReference type="PANTHER" id="PTHR37810">
    <property type="entry name" value="IMMUNITY PROTEIN SDPI"/>
    <property type="match status" value="1"/>
</dbReference>